<proteinExistence type="predicted"/>
<keyword evidence="1" id="KW-0472">Membrane</keyword>
<feature type="transmembrane region" description="Helical" evidence="1">
    <location>
        <begin position="46"/>
        <end position="66"/>
    </location>
</feature>
<dbReference type="AlphaFoldDB" id="A0A238U772"/>
<dbReference type="KEGG" id="tje:TJEJU_0671"/>
<reference evidence="2 3" key="1">
    <citation type="submission" date="2017-07" db="EMBL/GenBank/DDBJ databases">
        <authorList>
            <person name="Sun Z.S."/>
            <person name="Albrecht U."/>
            <person name="Echele G."/>
            <person name="Lee C.C."/>
        </authorList>
    </citation>
    <scope>NUCLEOTIDE SEQUENCE [LARGE SCALE GENOMIC DNA]</scope>
    <source>
        <strain evidence="3">type strain: KCTC 22618</strain>
    </source>
</reference>
<dbReference type="EMBL" id="LT899436">
    <property type="protein sequence ID" value="SNR14448.1"/>
    <property type="molecule type" value="Genomic_DNA"/>
</dbReference>
<dbReference type="Proteomes" id="UP000215214">
    <property type="component" value="Chromosome TJEJU"/>
</dbReference>
<feature type="transmembrane region" description="Helical" evidence="1">
    <location>
        <begin position="78"/>
        <end position="96"/>
    </location>
</feature>
<dbReference type="OrthoDB" id="1123332at2"/>
<evidence type="ECO:0008006" key="4">
    <source>
        <dbReference type="Google" id="ProtNLM"/>
    </source>
</evidence>
<gene>
    <name evidence="2" type="ORF">TJEJU_0671</name>
</gene>
<name>A0A238U772_9FLAO</name>
<keyword evidence="1" id="KW-1133">Transmembrane helix</keyword>
<keyword evidence="1" id="KW-0812">Transmembrane</keyword>
<evidence type="ECO:0000256" key="1">
    <source>
        <dbReference type="SAM" id="Phobius"/>
    </source>
</evidence>
<evidence type="ECO:0000313" key="2">
    <source>
        <dbReference type="EMBL" id="SNR14448.1"/>
    </source>
</evidence>
<protein>
    <recommendedName>
        <fullName evidence="4">Transmembrane protein</fullName>
    </recommendedName>
</protein>
<evidence type="ECO:0000313" key="3">
    <source>
        <dbReference type="Proteomes" id="UP000215214"/>
    </source>
</evidence>
<organism evidence="2 3">
    <name type="scientific">Tenacibaculum jejuense</name>
    <dbReference type="NCBI Taxonomy" id="584609"/>
    <lineage>
        <taxon>Bacteria</taxon>
        <taxon>Pseudomonadati</taxon>
        <taxon>Bacteroidota</taxon>
        <taxon>Flavobacteriia</taxon>
        <taxon>Flavobacteriales</taxon>
        <taxon>Flavobacteriaceae</taxon>
        <taxon>Tenacibaculum</taxon>
    </lineage>
</organism>
<keyword evidence="3" id="KW-1185">Reference proteome</keyword>
<accession>A0A238U772</accession>
<sequence>MSNKHEQPFKISIKPTLVNKERVYPNKGTLILKADDQFYVYDRSTILSVTSFFGFLAIGYCLFYFFGTNEPFVFRRDWFEILLIIIGLFLIIYSFTADKKKKRLILDRLNGVVTYPDFFYLPPLKGNFKDLKAVISVSGEIDGAVGREYLKFVNTFKPRKFDFLQTITYGNPNEEWSLYVWYMDKNRPLPPGTAFDPYRQKDFERRKKLGFPKPLYPSNIPTPEATKEQQKERLIIGGW</sequence>
<dbReference type="RefSeq" id="WP_095069410.1">
    <property type="nucleotide sequence ID" value="NZ_LT899436.1"/>
</dbReference>